<evidence type="ECO:0000256" key="1">
    <source>
        <dbReference type="SAM" id="MobiDB-lite"/>
    </source>
</evidence>
<feature type="domain" description="GED" evidence="2">
    <location>
        <begin position="103"/>
        <end position="196"/>
    </location>
</feature>
<dbReference type="PANTHER" id="PTHR12138:SF162">
    <property type="entry name" value="CHROMOSOME UNDETERMINED SCAFFOLD_275, WHOLE GENOME SHOTGUN SEQUENCE"/>
    <property type="match status" value="1"/>
</dbReference>
<dbReference type="InterPro" id="IPR003130">
    <property type="entry name" value="GED"/>
</dbReference>
<protein>
    <recommendedName>
        <fullName evidence="2">GED domain-containing protein</fullName>
    </recommendedName>
</protein>
<organism evidence="3 4">
    <name type="scientific">Piliocolobus tephrosceles</name>
    <name type="common">Ugandan red Colobus</name>
    <dbReference type="NCBI Taxonomy" id="591936"/>
    <lineage>
        <taxon>Eukaryota</taxon>
        <taxon>Metazoa</taxon>
        <taxon>Chordata</taxon>
        <taxon>Craniata</taxon>
        <taxon>Vertebrata</taxon>
        <taxon>Euteleostomi</taxon>
        <taxon>Mammalia</taxon>
        <taxon>Eutheria</taxon>
        <taxon>Euarchontoglires</taxon>
        <taxon>Primates</taxon>
        <taxon>Haplorrhini</taxon>
        <taxon>Catarrhini</taxon>
        <taxon>Cercopithecidae</taxon>
        <taxon>Colobinae</taxon>
        <taxon>Piliocolobus</taxon>
    </lineage>
</organism>
<reference evidence="3" key="1">
    <citation type="submission" date="2025-08" db="UniProtKB">
        <authorList>
            <consortium name="Ensembl"/>
        </authorList>
    </citation>
    <scope>IDENTIFICATION</scope>
</reference>
<dbReference type="Proteomes" id="UP000694416">
    <property type="component" value="Unplaced"/>
</dbReference>
<dbReference type="Pfam" id="PF02212">
    <property type="entry name" value="GED"/>
    <property type="match status" value="1"/>
</dbReference>
<proteinExistence type="predicted"/>
<feature type="compositionally biased region" description="Polar residues" evidence="1">
    <location>
        <begin position="329"/>
        <end position="344"/>
    </location>
</feature>
<reference evidence="3" key="2">
    <citation type="submission" date="2025-09" db="UniProtKB">
        <authorList>
            <consortium name="Ensembl"/>
        </authorList>
    </citation>
    <scope>IDENTIFICATION</scope>
</reference>
<name>A0A8C9HYK0_9PRIM</name>
<dbReference type="InterPro" id="IPR020850">
    <property type="entry name" value="GED_dom"/>
</dbReference>
<dbReference type="PANTHER" id="PTHR12138">
    <property type="entry name" value="PRIMATE-EXPANDED PROTEIN FAMILY"/>
    <property type="match status" value="1"/>
</dbReference>
<accession>A0A8C9HYK0</accession>
<sequence length="344" mass="38082">MESPRLECSGTILAQCTLHLPGSRPFSCLSLPVAGTTGARHHVWLIFLYFQNVYKDYWQLELAHETQGEVNSWKSSFLRAGVYLECQDPEEWLRQLHALHGPQLEQQMETVQNMAIVNKNVRDLMPKTIIHLMINNMHTKEFIFSELLASLYLSGNQNMLMEESAEQAQRGDQMLSMHHVLREAPSTIGDINTTTVSMPTVRPGLRQAPGASPTPLALPLQVPSRPARGPQVRIYSPAWRGIYESASSQGWRGVAAVSPPLPLMDEAVSCKTNSPLWQAAKEAASRPSGQPHTCPKARSLVPSQSTPPLDPQPYTLTRKQDVHPRGPALSQSPASYTAICNPSP</sequence>
<dbReference type="PROSITE" id="PS51388">
    <property type="entry name" value="GED"/>
    <property type="match status" value="1"/>
</dbReference>
<dbReference type="AlphaFoldDB" id="A0A8C9HYK0"/>
<dbReference type="Ensembl" id="ENSPTET00000033571.1">
    <property type="protein sequence ID" value="ENSPTEP00000023483.1"/>
    <property type="gene ID" value="ENSPTEG00000024183.1"/>
</dbReference>
<keyword evidence="4" id="KW-1185">Reference proteome</keyword>
<feature type="region of interest" description="Disordered" evidence="1">
    <location>
        <begin position="283"/>
        <end position="344"/>
    </location>
</feature>
<evidence type="ECO:0000313" key="3">
    <source>
        <dbReference type="Ensembl" id="ENSPTEP00000023483.1"/>
    </source>
</evidence>
<evidence type="ECO:0000259" key="2">
    <source>
        <dbReference type="PROSITE" id="PS51388"/>
    </source>
</evidence>
<evidence type="ECO:0000313" key="4">
    <source>
        <dbReference type="Proteomes" id="UP000694416"/>
    </source>
</evidence>
<dbReference type="Gene3D" id="1.20.120.1240">
    <property type="entry name" value="Dynamin, middle domain"/>
    <property type="match status" value="1"/>
</dbReference>
<dbReference type="GO" id="GO:0003924">
    <property type="term" value="F:GTPase activity"/>
    <property type="evidence" value="ECO:0007669"/>
    <property type="project" value="InterPro"/>
</dbReference>
<dbReference type="SMART" id="SM00302">
    <property type="entry name" value="GED"/>
    <property type="match status" value="1"/>
</dbReference>
<dbReference type="GO" id="GO:0005525">
    <property type="term" value="F:GTP binding"/>
    <property type="evidence" value="ECO:0007669"/>
    <property type="project" value="InterPro"/>
</dbReference>